<comment type="caution">
    <text evidence="1">The sequence shown here is derived from an EMBL/GenBank/DDBJ whole genome shotgun (WGS) entry which is preliminary data.</text>
</comment>
<protein>
    <submittedName>
        <fullName evidence="1">Uncharacterized protein</fullName>
    </submittedName>
</protein>
<accession>A0A3E4QTV3</accession>
<gene>
    <name evidence="1" type="ORF">DXC81_05180</name>
</gene>
<reference evidence="1 2" key="1">
    <citation type="submission" date="2018-08" db="EMBL/GenBank/DDBJ databases">
        <title>A genome reference for cultivated species of the human gut microbiota.</title>
        <authorList>
            <person name="Zou Y."/>
            <person name="Xue W."/>
            <person name="Luo G."/>
        </authorList>
    </citation>
    <scope>NUCLEOTIDE SEQUENCE [LARGE SCALE GENOMIC DNA]</scope>
    <source>
        <strain evidence="1 2">TF08-14</strain>
    </source>
</reference>
<dbReference type="Proteomes" id="UP000260943">
    <property type="component" value="Unassembled WGS sequence"/>
</dbReference>
<proteinExistence type="predicted"/>
<name>A0A3E4QTV3_9ACTN</name>
<evidence type="ECO:0000313" key="2">
    <source>
        <dbReference type="Proteomes" id="UP000260943"/>
    </source>
</evidence>
<sequence>MKRLISAKDVEDAAAKGESLLVDDNTIVTAQARDIARERGVLLQCAHEVAAEPAPAKAAEPAQPCRGAMSEQAATPAQACAAEHSACCDHREPALSAEEMEKVIRAAVDRGIWTEQELACMLSGVKSGACHG</sequence>
<organism evidence="1 2">
    <name type="scientific">Collinsella tanakaei</name>
    <dbReference type="NCBI Taxonomy" id="626935"/>
    <lineage>
        <taxon>Bacteria</taxon>
        <taxon>Bacillati</taxon>
        <taxon>Actinomycetota</taxon>
        <taxon>Coriobacteriia</taxon>
        <taxon>Coriobacteriales</taxon>
        <taxon>Coriobacteriaceae</taxon>
        <taxon>Collinsella</taxon>
    </lineage>
</organism>
<dbReference type="EMBL" id="QSRJ01000005">
    <property type="protein sequence ID" value="RGL10428.1"/>
    <property type="molecule type" value="Genomic_DNA"/>
</dbReference>
<dbReference type="RefSeq" id="WP_117679492.1">
    <property type="nucleotide sequence ID" value="NZ_JAQCWE010000008.1"/>
</dbReference>
<evidence type="ECO:0000313" key="1">
    <source>
        <dbReference type="EMBL" id="RGL10428.1"/>
    </source>
</evidence>
<dbReference type="AlphaFoldDB" id="A0A3E4QTV3"/>